<dbReference type="OrthoDB" id="10577425at2759"/>
<evidence type="ECO:0000313" key="1">
    <source>
        <dbReference type="EMBL" id="CAG8492775.1"/>
    </source>
</evidence>
<reference evidence="1" key="1">
    <citation type="submission" date="2021-06" db="EMBL/GenBank/DDBJ databases">
        <authorList>
            <person name="Kallberg Y."/>
            <person name="Tangrot J."/>
            <person name="Rosling A."/>
        </authorList>
    </citation>
    <scope>NUCLEOTIDE SEQUENCE</scope>
    <source>
        <strain evidence="1">FL130A</strain>
    </source>
</reference>
<evidence type="ECO:0000313" key="2">
    <source>
        <dbReference type="Proteomes" id="UP000789508"/>
    </source>
</evidence>
<name>A0A9N8WNJ4_9GLOM</name>
<accession>A0A9N8WNJ4</accession>
<proteinExistence type="predicted"/>
<comment type="caution">
    <text evidence="1">The sequence shown here is derived from an EMBL/GenBank/DDBJ whole genome shotgun (WGS) entry which is preliminary data.</text>
</comment>
<gene>
    <name evidence="1" type="ORF">ALEPTO_LOCUS3075</name>
</gene>
<dbReference type="Proteomes" id="UP000789508">
    <property type="component" value="Unassembled WGS sequence"/>
</dbReference>
<organism evidence="1 2">
    <name type="scientific">Ambispora leptoticha</name>
    <dbReference type="NCBI Taxonomy" id="144679"/>
    <lineage>
        <taxon>Eukaryota</taxon>
        <taxon>Fungi</taxon>
        <taxon>Fungi incertae sedis</taxon>
        <taxon>Mucoromycota</taxon>
        <taxon>Glomeromycotina</taxon>
        <taxon>Glomeromycetes</taxon>
        <taxon>Archaeosporales</taxon>
        <taxon>Ambisporaceae</taxon>
        <taxon>Ambispora</taxon>
    </lineage>
</organism>
<sequence>MPSTPFPENSVNWEVYLDSDTDVSQSKNDNNSTSVFENLVSENRDIEQFTMPVSETENSFVPKNSFNLREIPLEADGGFNLISNDFFPIELIENMPTIDNRFSEKFEIIDANSQFSFNNNSFEFFEAFIFGESINTTVTFQPEQEALIFDQDSFLFEQQEPLIYDPEIE</sequence>
<dbReference type="AlphaFoldDB" id="A0A9N8WNJ4"/>
<keyword evidence="2" id="KW-1185">Reference proteome</keyword>
<dbReference type="EMBL" id="CAJVPS010000530">
    <property type="protein sequence ID" value="CAG8492775.1"/>
    <property type="molecule type" value="Genomic_DNA"/>
</dbReference>
<protein>
    <submittedName>
        <fullName evidence="1">13025_t:CDS:1</fullName>
    </submittedName>
</protein>